<organism evidence="2 3">
    <name type="scientific">Sclerotinia borealis (strain F-4128)</name>
    <dbReference type="NCBI Taxonomy" id="1432307"/>
    <lineage>
        <taxon>Eukaryota</taxon>
        <taxon>Fungi</taxon>
        <taxon>Dikarya</taxon>
        <taxon>Ascomycota</taxon>
        <taxon>Pezizomycotina</taxon>
        <taxon>Leotiomycetes</taxon>
        <taxon>Helotiales</taxon>
        <taxon>Sclerotiniaceae</taxon>
        <taxon>Sclerotinia</taxon>
    </lineage>
</organism>
<protein>
    <submittedName>
        <fullName evidence="2">Uncharacterized protein</fullName>
    </submittedName>
</protein>
<feature type="region of interest" description="Disordered" evidence="1">
    <location>
        <begin position="1"/>
        <end position="20"/>
    </location>
</feature>
<gene>
    <name evidence="2" type="ORF">SBOR_2856</name>
</gene>
<evidence type="ECO:0000313" key="3">
    <source>
        <dbReference type="Proteomes" id="UP000019487"/>
    </source>
</evidence>
<feature type="region of interest" description="Disordered" evidence="1">
    <location>
        <begin position="26"/>
        <end position="120"/>
    </location>
</feature>
<evidence type="ECO:0000256" key="1">
    <source>
        <dbReference type="SAM" id="MobiDB-lite"/>
    </source>
</evidence>
<dbReference type="EMBL" id="AYSA01000125">
    <property type="protein sequence ID" value="ESZ96712.1"/>
    <property type="molecule type" value="Genomic_DNA"/>
</dbReference>
<dbReference type="HOGENOM" id="CLU_540772_0_0_1"/>
<feature type="compositionally biased region" description="Polar residues" evidence="1">
    <location>
        <begin position="10"/>
        <end position="19"/>
    </location>
</feature>
<proteinExistence type="predicted"/>
<comment type="caution">
    <text evidence="2">The sequence shown here is derived from an EMBL/GenBank/DDBJ whole genome shotgun (WGS) entry which is preliminary data.</text>
</comment>
<dbReference type="AlphaFoldDB" id="W9CIX1"/>
<reference evidence="2 3" key="1">
    <citation type="journal article" date="2014" name="Genome Announc.">
        <title>Draft genome sequence of Sclerotinia borealis, a psychrophilic plant pathogenic fungus.</title>
        <authorList>
            <person name="Mardanov A.V."/>
            <person name="Beletsky A.V."/>
            <person name="Kadnikov V.V."/>
            <person name="Ignatov A.N."/>
            <person name="Ravin N.V."/>
        </authorList>
    </citation>
    <scope>NUCLEOTIDE SEQUENCE [LARGE SCALE GENOMIC DNA]</scope>
    <source>
        <strain evidence="3">F-4157</strain>
    </source>
</reference>
<dbReference type="STRING" id="1432307.W9CIX1"/>
<feature type="compositionally biased region" description="Polar residues" evidence="1">
    <location>
        <begin position="26"/>
        <end position="37"/>
    </location>
</feature>
<sequence length="544" mass="61555">MNDQHKEITPSATSMTMNEETVIVQGITSDTPTTNRPGSFLPANTIKRDGISESDDEGGFVYGNMMSEDDIPVDEEEEIENVTLSSKRKRTSVNYDLSWEEPDPSARPKRTKSKPTKPAPKMRGVIIGIWRESEQPKDEDKQIIHGFIDDGDRLRFRMHGTNRQHNKTLAIPPGPYGCWVKMQNIILDPHLSGMTHEELKKYVLLESRKDLEEPKQSAGYPQDISDMLKASPNVKDTQASPKSEILLGYWKDSSEKDIKNKHAVFGTVTINDRFRFIVRRSTRDGRDMIGNYPHGGGRYQVQFDKIVLEPNLFKLKRSEIEQYILIRQKQLQDAESNPHKRLHNRHNVKKAIKKAVKVVKAAIALQQLPIATIFGASSTSSASASEPDQDSTSEEEEIKPSKKQPEGHAADVLRRVTTRRKSQHKQVTNGDPDSAIPEDQSASHRKASADRFSKSMEKLNKEWEAQRAAIPREKATSQEAAMLPQSTMTSVSVVNDDVKVHNDVKYTRRHNGLFEGKHVAPPQLLTIDGEDYVEYRVLTKPTMF</sequence>
<keyword evidence="3" id="KW-1185">Reference proteome</keyword>
<feature type="compositionally biased region" description="Basic and acidic residues" evidence="1">
    <location>
        <begin position="398"/>
        <end position="414"/>
    </location>
</feature>
<dbReference type="OrthoDB" id="5235778at2759"/>
<evidence type="ECO:0000313" key="2">
    <source>
        <dbReference type="EMBL" id="ESZ96712.1"/>
    </source>
</evidence>
<name>W9CIX1_SCLBF</name>
<feature type="compositionally biased region" description="Acidic residues" evidence="1">
    <location>
        <begin position="387"/>
        <end position="397"/>
    </location>
</feature>
<feature type="compositionally biased region" description="Acidic residues" evidence="1">
    <location>
        <begin position="67"/>
        <end position="80"/>
    </location>
</feature>
<feature type="region of interest" description="Disordered" evidence="1">
    <location>
        <begin position="377"/>
        <end position="452"/>
    </location>
</feature>
<dbReference type="Proteomes" id="UP000019487">
    <property type="component" value="Unassembled WGS sequence"/>
</dbReference>
<accession>W9CIX1</accession>